<organism evidence="2 3">
    <name type="scientific">Oharaeibacter diazotrophicus</name>
    <dbReference type="NCBI Taxonomy" id="1920512"/>
    <lineage>
        <taxon>Bacteria</taxon>
        <taxon>Pseudomonadati</taxon>
        <taxon>Pseudomonadota</taxon>
        <taxon>Alphaproteobacteria</taxon>
        <taxon>Hyphomicrobiales</taxon>
        <taxon>Pleomorphomonadaceae</taxon>
        <taxon>Oharaeibacter</taxon>
    </lineage>
</organism>
<protein>
    <recommendedName>
        <fullName evidence="4">DoxX-like protein</fullName>
    </recommendedName>
</protein>
<keyword evidence="1" id="KW-0472">Membrane</keyword>
<reference evidence="2 3" key="1">
    <citation type="submission" date="2019-03" db="EMBL/GenBank/DDBJ databases">
        <title>Genomic Encyclopedia of Type Strains, Phase IV (KMG-IV): sequencing the most valuable type-strain genomes for metagenomic binning, comparative biology and taxonomic classification.</title>
        <authorList>
            <person name="Goeker M."/>
        </authorList>
    </citation>
    <scope>NUCLEOTIDE SEQUENCE [LARGE SCALE GENOMIC DNA]</scope>
    <source>
        <strain evidence="2 3">DSM 102969</strain>
    </source>
</reference>
<feature type="transmembrane region" description="Helical" evidence="1">
    <location>
        <begin position="76"/>
        <end position="99"/>
    </location>
</feature>
<evidence type="ECO:0008006" key="4">
    <source>
        <dbReference type="Google" id="ProtNLM"/>
    </source>
</evidence>
<dbReference type="InterPro" id="IPR046161">
    <property type="entry name" value="DUF6163"/>
</dbReference>
<feature type="transmembrane region" description="Helical" evidence="1">
    <location>
        <begin position="111"/>
        <end position="131"/>
    </location>
</feature>
<dbReference type="Proteomes" id="UP000294547">
    <property type="component" value="Unassembled WGS sequence"/>
</dbReference>
<evidence type="ECO:0000313" key="3">
    <source>
        <dbReference type="Proteomes" id="UP000294547"/>
    </source>
</evidence>
<dbReference type="Pfam" id="PF19660">
    <property type="entry name" value="DUF6163"/>
    <property type="match status" value="1"/>
</dbReference>
<feature type="transmembrane region" description="Helical" evidence="1">
    <location>
        <begin position="20"/>
        <end position="41"/>
    </location>
</feature>
<accession>A0A4R6RJ27</accession>
<comment type="caution">
    <text evidence="2">The sequence shown here is derived from an EMBL/GenBank/DDBJ whole genome shotgun (WGS) entry which is preliminary data.</text>
</comment>
<keyword evidence="1" id="KW-0812">Transmembrane</keyword>
<evidence type="ECO:0000256" key="1">
    <source>
        <dbReference type="SAM" id="Phobius"/>
    </source>
</evidence>
<dbReference type="OrthoDB" id="7843623at2"/>
<gene>
    <name evidence="2" type="ORF">EDD54_0325</name>
</gene>
<evidence type="ECO:0000313" key="2">
    <source>
        <dbReference type="EMBL" id="TDP86450.1"/>
    </source>
</evidence>
<keyword evidence="3" id="KW-1185">Reference proteome</keyword>
<dbReference type="EMBL" id="SNXY01000006">
    <property type="protein sequence ID" value="TDP86450.1"/>
    <property type="molecule type" value="Genomic_DNA"/>
</dbReference>
<feature type="transmembrane region" description="Helical" evidence="1">
    <location>
        <begin position="53"/>
        <end position="70"/>
    </location>
</feature>
<name>A0A4R6RJ27_9HYPH</name>
<sequence>MDGESNGNPVAPPRFDARLALVVYVRILAMVFIASGLRRWAVVLGPLAPGGDLLALPVPVIVATVFFAAFDLVAAVGLWLLASWGTVVWLISALTELALHTAFRDLFPFEPGVVVFHVVTVVIYAVLTMLYERQRDI</sequence>
<dbReference type="RefSeq" id="WP_126537201.1">
    <property type="nucleotide sequence ID" value="NZ_BSPM01000008.1"/>
</dbReference>
<keyword evidence="1" id="KW-1133">Transmembrane helix</keyword>
<dbReference type="AlphaFoldDB" id="A0A4R6RJ27"/>
<proteinExistence type="predicted"/>